<accession>A0A5P8P0Z9</accession>
<dbReference type="EMBL" id="CP043617">
    <property type="protein sequence ID" value="QFR49383.1"/>
    <property type="molecule type" value="Genomic_DNA"/>
</dbReference>
<keyword evidence="3" id="KW-1185">Reference proteome</keyword>
<reference evidence="2 3" key="1">
    <citation type="submission" date="2019-09" db="EMBL/GenBank/DDBJ databases">
        <title>Sulfurimonas gotlandica sp. nov., a chemoautotrophic and psychrotolerant epsilonproteobacterium isolated from a pelagic redoxcline, and an emended description of the genus Sulfurimonas.</title>
        <authorList>
            <person name="Wang S."/>
            <person name="Jiang L."/>
            <person name="Shao S."/>
        </authorList>
    </citation>
    <scope>NUCLEOTIDE SEQUENCE [LARGE SCALE GENOMIC DNA]</scope>
    <source>
        <strain evidence="2 3">GYSZ_1</strain>
    </source>
</reference>
<evidence type="ECO:0000256" key="1">
    <source>
        <dbReference type="SAM" id="MobiDB-lite"/>
    </source>
</evidence>
<sequence length="570" mass="64878">MSKNELDEQTKELVGKTLSFEELREELNNTSPLQMSKKLIDIELHDQQSSLEIMDKIYEEFESGQNIVTELVNPMLLGIADGLIKHPKLNGSFRKTNVTPSRLVNEVNSFSYEQFTHKDVDEDVFLTQAEKSHYGTDTRNNHYDTKSRSETEKSKGIERNETITYENKKGEIKTKKTATVIDDVTGENIDLTTNGAKQKGIQSADMDHVNPINSVRKKYQNNPYLYRDDLEQVIGLEQNETYINSSLNRAKGDMTWSEFIEKNPDALTETEKEKALKLEKEATEAQNKEARKLMAKNVGLKGFGDAIVLILKPIWFEIKDMFLNGVLYGFDTNDKIEAFILRLKRAGKFIKENALNTLGDAIKDVIGNFIPMLLENILKAFLGMFKKFIEIVTQGFMSIKEAFKIMLKPSEEMSSAQKADAITKIIASAVVPILIFNLESALEKIPIIGDVATIIVSGLATTLVVWLLDQIDLFSVKDEKRLARVKEIFQLRIENIKKNTDIFQTESLEILAKQKLQFTKIAEDMKHKIENNLDVNTSVYQMADFMDIDLKAKNNDDFIAMLQTQKVLSI</sequence>
<evidence type="ECO:0000313" key="3">
    <source>
        <dbReference type="Proteomes" id="UP000326944"/>
    </source>
</evidence>
<gene>
    <name evidence="2" type="ORF">FJR48_06445</name>
</gene>
<protein>
    <submittedName>
        <fullName evidence="2">Uncharacterized protein</fullName>
    </submittedName>
</protein>
<dbReference type="AlphaFoldDB" id="A0A5P8P0Z9"/>
<evidence type="ECO:0000313" key="2">
    <source>
        <dbReference type="EMBL" id="QFR49383.1"/>
    </source>
</evidence>
<feature type="region of interest" description="Disordered" evidence="1">
    <location>
        <begin position="136"/>
        <end position="160"/>
    </location>
</feature>
<proteinExistence type="predicted"/>
<dbReference type="Proteomes" id="UP000326944">
    <property type="component" value="Chromosome"/>
</dbReference>
<dbReference type="RefSeq" id="WP_152307326.1">
    <property type="nucleotide sequence ID" value="NZ_CP043617.1"/>
</dbReference>
<organism evidence="2 3">
    <name type="scientific">Sulfurimonas lithotrophica</name>
    <dbReference type="NCBI Taxonomy" id="2590022"/>
    <lineage>
        <taxon>Bacteria</taxon>
        <taxon>Pseudomonadati</taxon>
        <taxon>Campylobacterota</taxon>
        <taxon>Epsilonproteobacteria</taxon>
        <taxon>Campylobacterales</taxon>
        <taxon>Sulfurimonadaceae</taxon>
        <taxon>Sulfurimonas</taxon>
    </lineage>
</organism>
<name>A0A5P8P0Z9_9BACT</name>
<dbReference type="OrthoDB" id="7066282at2"/>
<dbReference type="KEGG" id="sulg:FJR48_06445"/>